<comment type="similarity">
    <text evidence="1">Belongs to the helicase family.</text>
</comment>
<dbReference type="GO" id="GO:0006310">
    <property type="term" value="P:DNA recombination"/>
    <property type="evidence" value="ECO:0007669"/>
    <property type="project" value="UniProtKB-KW"/>
</dbReference>
<evidence type="ECO:0000259" key="2">
    <source>
        <dbReference type="Pfam" id="PF05970"/>
    </source>
</evidence>
<accession>A0A1Q3CJ64</accession>
<dbReference type="GO" id="GO:0016887">
    <property type="term" value="F:ATP hydrolysis activity"/>
    <property type="evidence" value="ECO:0007669"/>
    <property type="project" value="RHEA"/>
</dbReference>
<feature type="domain" description="DNA helicase Pif1-like DEAD-box helicase" evidence="2">
    <location>
        <begin position="1"/>
        <end position="83"/>
    </location>
</feature>
<dbReference type="EC" id="5.6.2.3" evidence="1"/>
<dbReference type="GO" id="GO:0000723">
    <property type="term" value="P:telomere maintenance"/>
    <property type="evidence" value="ECO:0007669"/>
    <property type="project" value="InterPro"/>
</dbReference>
<feature type="non-terminal residue" evidence="3">
    <location>
        <position position="171"/>
    </location>
</feature>
<comment type="catalytic activity">
    <reaction evidence="1">
        <text>ATP + H2O = ADP + phosphate + H(+)</text>
        <dbReference type="Rhea" id="RHEA:13065"/>
        <dbReference type="ChEBI" id="CHEBI:15377"/>
        <dbReference type="ChEBI" id="CHEBI:15378"/>
        <dbReference type="ChEBI" id="CHEBI:30616"/>
        <dbReference type="ChEBI" id="CHEBI:43474"/>
        <dbReference type="ChEBI" id="CHEBI:456216"/>
        <dbReference type="EC" id="5.6.2.3"/>
    </reaction>
</comment>
<evidence type="ECO:0000313" key="4">
    <source>
        <dbReference type="Proteomes" id="UP000187406"/>
    </source>
</evidence>
<keyword evidence="1" id="KW-0378">Hydrolase</keyword>
<dbReference type="AlphaFoldDB" id="A0A1Q3CJ64"/>
<comment type="caution">
    <text evidence="3">The sequence shown here is derived from an EMBL/GenBank/DDBJ whole genome shotgun (WGS) entry which is preliminary data.</text>
</comment>
<keyword evidence="4" id="KW-1185">Reference proteome</keyword>
<dbReference type="EMBL" id="BDDD01002148">
    <property type="protein sequence ID" value="GAV80255.1"/>
    <property type="molecule type" value="Genomic_DNA"/>
</dbReference>
<dbReference type="Proteomes" id="UP000187406">
    <property type="component" value="Unassembled WGS sequence"/>
</dbReference>
<name>A0A1Q3CJ64_CEPFO</name>
<dbReference type="InParanoid" id="A0A1Q3CJ64"/>
<keyword evidence="1" id="KW-0347">Helicase</keyword>
<sequence>MNHKNCFEALDKSLRDVLTREDTNMSDKPFGEKCMLGCDFRQILLVVSGGSHEDIVSSSMSKSYLWKFCTVYLLKTNMCLLTEDEPIWIRILDDILSENNEDPINIAHAIHYNFDILFNNHRYLQERAIVTPTNDIVDVINSYLLSIVPRNEQVYLSSDSICKASTEFDDQ</sequence>
<keyword evidence="1" id="KW-0234">DNA repair</keyword>
<proteinExistence type="inferred from homology"/>
<dbReference type="PANTHER" id="PTHR10492">
    <property type="match status" value="1"/>
</dbReference>
<dbReference type="InterPro" id="IPR010285">
    <property type="entry name" value="DNA_helicase_pif1-like_DEAD"/>
</dbReference>
<dbReference type="STRING" id="3775.A0A1Q3CJ64"/>
<dbReference type="GO" id="GO:0005524">
    <property type="term" value="F:ATP binding"/>
    <property type="evidence" value="ECO:0007669"/>
    <property type="project" value="UniProtKB-KW"/>
</dbReference>
<dbReference type="GO" id="GO:0043139">
    <property type="term" value="F:5'-3' DNA helicase activity"/>
    <property type="evidence" value="ECO:0007669"/>
    <property type="project" value="UniProtKB-EC"/>
</dbReference>
<keyword evidence="1" id="KW-0067">ATP-binding</keyword>
<dbReference type="OrthoDB" id="1709335at2759"/>
<dbReference type="PANTHER" id="PTHR10492:SF57">
    <property type="entry name" value="ATP-DEPENDENT DNA HELICASE"/>
    <property type="match status" value="1"/>
</dbReference>
<reference evidence="4" key="1">
    <citation type="submission" date="2016-04" db="EMBL/GenBank/DDBJ databases">
        <title>Cephalotus genome sequencing.</title>
        <authorList>
            <person name="Fukushima K."/>
            <person name="Hasebe M."/>
            <person name="Fang X."/>
        </authorList>
    </citation>
    <scope>NUCLEOTIDE SEQUENCE [LARGE SCALE GENOMIC DNA]</scope>
    <source>
        <strain evidence="4">cv. St1</strain>
    </source>
</reference>
<organism evidence="3 4">
    <name type="scientific">Cephalotus follicularis</name>
    <name type="common">Albany pitcher plant</name>
    <dbReference type="NCBI Taxonomy" id="3775"/>
    <lineage>
        <taxon>Eukaryota</taxon>
        <taxon>Viridiplantae</taxon>
        <taxon>Streptophyta</taxon>
        <taxon>Embryophyta</taxon>
        <taxon>Tracheophyta</taxon>
        <taxon>Spermatophyta</taxon>
        <taxon>Magnoliopsida</taxon>
        <taxon>eudicotyledons</taxon>
        <taxon>Gunneridae</taxon>
        <taxon>Pentapetalae</taxon>
        <taxon>rosids</taxon>
        <taxon>fabids</taxon>
        <taxon>Oxalidales</taxon>
        <taxon>Cephalotaceae</taxon>
        <taxon>Cephalotus</taxon>
    </lineage>
</organism>
<comment type="cofactor">
    <cofactor evidence="1">
        <name>Mg(2+)</name>
        <dbReference type="ChEBI" id="CHEBI:18420"/>
    </cofactor>
</comment>
<evidence type="ECO:0000313" key="3">
    <source>
        <dbReference type="EMBL" id="GAV80255.1"/>
    </source>
</evidence>
<evidence type="ECO:0000256" key="1">
    <source>
        <dbReference type="RuleBase" id="RU363044"/>
    </source>
</evidence>
<gene>
    <name evidence="3" type="ORF">CFOL_v3_23716</name>
</gene>
<keyword evidence="1" id="KW-0227">DNA damage</keyword>
<keyword evidence="1" id="KW-0233">DNA recombination</keyword>
<keyword evidence="1" id="KW-0547">Nucleotide-binding</keyword>
<dbReference type="GO" id="GO:0006281">
    <property type="term" value="P:DNA repair"/>
    <property type="evidence" value="ECO:0007669"/>
    <property type="project" value="UniProtKB-KW"/>
</dbReference>
<protein>
    <recommendedName>
        <fullName evidence="1">ATP-dependent DNA helicase</fullName>
        <ecNumber evidence="1">5.6.2.3</ecNumber>
    </recommendedName>
</protein>
<dbReference type="Pfam" id="PF05970">
    <property type="entry name" value="PIF1"/>
    <property type="match status" value="1"/>
</dbReference>